<dbReference type="InterPro" id="IPR029062">
    <property type="entry name" value="Class_I_gatase-like"/>
</dbReference>
<evidence type="ECO:0000313" key="2">
    <source>
        <dbReference type="EMBL" id="SPU46810.1"/>
    </source>
</evidence>
<organism evidence="2 3">
    <name type="scientific">Brevundimonas diminuta</name>
    <name type="common">Pseudomonas diminuta</name>
    <dbReference type="NCBI Taxonomy" id="293"/>
    <lineage>
        <taxon>Bacteria</taxon>
        <taxon>Pseudomonadati</taxon>
        <taxon>Pseudomonadota</taxon>
        <taxon>Alphaproteobacteria</taxon>
        <taxon>Caulobacterales</taxon>
        <taxon>Caulobacteraceae</taxon>
        <taxon>Brevundimonas</taxon>
    </lineage>
</organism>
<gene>
    <name evidence="2" type="ORF">NCTC11165_03155</name>
</gene>
<accession>A0A2X1ASC9</accession>
<protein>
    <recommendedName>
        <fullName evidence="4">DJ-1/PfpI domain-containing protein</fullName>
    </recommendedName>
</protein>
<reference evidence="2 3" key="1">
    <citation type="submission" date="2018-06" db="EMBL/GenBank/DDBJ databases">
        <authorList>
            <consortium name="Pathogen Informatics"/>
            <person name="Doyle S."/>
        </authorList>
    </citation>
    <scope>NUCLEOTIDE SEQUENCE [LARGE SCALE GENOMIC DNA]</scope>
    <source>
        <strain evidence="2 3">NCTC11165</strain>
    </source>
</reference>
<evidence type="ECO:0008006" key="4">
    <source>
        <dbReference type="Google" id="ProtNLM"/>
    </source>
</evidence>
<dbReference type="AlphaFoldDB" id="A0A2X1ASC9"/>
<dbReference type="EMBL" id="UAQM01000050">
    <property type="protein sequence ID" value="SPU46810.1"/>
    <property type="molecule type" value="Genomic_DNA"/>
</dbReference>
<proteinExistence type="predicted"/>
<sequence>MYAQRKTTTAPRSRQYGNRPAPARLRFGLIMRKGMDFGELGDMETALRFEGVSLAPISTGEGSLVSGGLTVLATATADDISGGRVQGVVVPGGVSDEAGLVQVKALVNLAKAQGLPVLAFADGVAVAAESFGEAADAPGAAFRDGKVALLNDRAELTAVVAAI</sequence>
<dbReference type="Gene3D" id="3.40.50.880">
    <property type="match status" value="1"/>
</dbReference>
<evidence type="ECO:0000256" key="1">
    <source>
        <dbReference type="SAM" id="MobiDB-lite"/>
    </source>
</evidence>
<feature type="compositionally biased region" description="Polar residues" evidence="1">
    <location>
        <begin position="1"/>
        <end position="16"/>
    </location>
</feature>
<dbReference type="SUPFAM" id="SSF52317">
    <property type="entry name" value="Class I glutamine amidotransferase-like"/>
    <property type="match status" value="1"/>
</dbReference>
<feature type="region of interest" description="Disordered" evidence="1">
    <location>
        <begin position="1"/>
        <end position="20"/>
    </location>
</feature>
<dbReference type="RefSeq" id="WP_252865851.1">
    <property type="nucleotide sequence ID" value="NZ_CP194725.1"/>
</dbReference>
<evidence type="ECO:0000313" key="3">
    <source>
        <dbReference type="Proteomes" id="UP000250358"/>
    </source>
</evidence>
<dbReference type="Proteomes" id="UP000250358">
    <property type="component" value="Unassembled WGS sequence"/>
</dbReference>
<name>A0A2X1ASC9_BREDI</name>